<protein>
    <submittedName>
        <fullName evidence="1">Uncharacterized protein</fullName>
    </submittedName>
</protein>
<keyword evidence="2" id="KW-1185">Reference proteome</keyword>
<organism evidence="1 2">
    <name type="scientific">Collinsella stercoris DSM 13279</name>
    <dbReference type="NCBI Taxonomy" id="445975"/>
    <lineage>
        <taxon>Bacteria</taxon>
        <taxon>Bacillati</taxon>
        <taxon>Actinomycetota</taxon>
        <taxon>Coriobacteriia</taxon>
        <taxon>Coriobacteriales</taxon>
        <taxon>Coriobacteriaceae</taxon>
        <taxon>Collinsella</taxon>
    </lineage>
</organism>
<reference evidence="1 2" key="2">
    <citation type="submission" date="2008-10" db="EMBL/GenBank/DDBJ databases">
        <authorList>
            <person name="Fulton L."/>
            <person name="Clifton S."/>
            <person name="Fulton B."/>
            <person name="Xu J."/>
            <person name="Minx P."/>
            <person name="Pepin K.H."/>
            <person name="Johnson M."/>
            <person name="Thiruvilangam P."/>
            <person name="Bhonagiri V."/>
            <person name="Nash W.E."/>
            <person name="Mardis E.R."/>
            <person name="Wilson R.K."/>
        </authorList>
    </citation>
    <scope>NUCLEOTIDE SEQUENCE [LARGE SCALE GENOMIC DNA]</scope>
    <source>
        <strain evidence="1 2">DSM 13279</strain>
    </source>
</reference>
<dbReference type="AlphaFoldDB" id="B6GBG7"/>
<gene>
    <name evidence="1" type="ORF">COLSTE_01426</name>
</gene>
<dbReference type="Proteomes" id="UP000003560">
    <property type="component" value="Unassembled WGS sequence"/>
</dbReference>
<dbReference type="EMBL" id="ABXJ01000074">
    <property type="protein sequence ID" value="EEA90379.1"/>
    <property type="molecule type" value="Genomic_DNA"/>
</dbReference>
<sequence>MVFAESPHVRLRCLARVGLFSGTGLLCPKAYVGLHLASS</sequence>
<evidence type="ECO:0000313" key="1">
    <source>
        <dbReference type="EMBL" id="EEA90379.1"/>
    </source>
</evidence>
<proteinExistence type="predicted"/>
<name>B6GBG7_9ACTN</name>
<comment type="caution">
    <text evidence="1">The sequence shown here is derived from an EMBL/GenBank/DDBJ whole genome shotgun (WGS) entry which is preliminary data.</text>
</comment>
<reference evidence="1 2" key="1">
    <citation type="submission" date="2008-10" db="EMBL/GenBank/DDBJ databases">
        <title>Draft genome sequence of Collinsella stercoris (DSM 13279).</title>
        <authorList>
            <person name="Sudarsanam P."/>
            <person name="Ley R."/>
            <person name="Guruge J."/>
            <person name="Turnbaugh P.J."/>
            <person name="Mahowald M."/>
            <person name="Liep D."/>
            <person name="Gordon J."/>
        </authorList>
    </citation>
    <scope>NUCLEOTIDE SEQUENCE [LARGE SCALE GENOMIC DNA]</scope>
    <source>
        <strain evidence="1 2">DSM 13279</strain>
    </source>
</reference>
<accession>B6GBG7</accession>
<dbReference type="HOGENOM" id="CLU_3308004_0_0_11"/>
<dbReference type="STRING" id="445975.COLSTE_01426"/>
<evidence type="ECO:0000313" key="2">
    <source>
        <dbReference type="Proteomes" id="UP000003560"/>
    </source>
</evidence>